<organism evidence="2 3">
    <name type="scientific">Eubacterium ramulus</name>
    <dbReference type="NCBI Taxonomy" id="39490"/>
    <lineage>
        <taxon>Bacteria</taxon>
        <taxon>Bacillati</taxon>
        <taxon>Bacillota</taxon>
        <taxon>Clostridia</taxon>
        <taxon>Eubacteriales</taxon>
        <taxon>Eubacteriaceae</taxon>
        <taxon>Eubacterium</taxon>
    </lineage>
</organism>
<evidence type="ECO:0000256" key="1">
    <source>
        <dbReference type="SAM" id="Phobius"/>
    </source>
</evidence>
<protein>
    <recommendedName>
        <fullName evidence="4">WD40 repeat domain-containing protein</fullName>
    </recommendedName>
</protein>
<dbReference type="RefSeq" id="WP_109216568.1">
    <property type="nucleotide sequence ID" value="NZ_JBGKQB010000004.1"/>
</dbReference>
<dbReference type="AlphaFoldDB" id="A0A2V1JNL9"/>
<keyword evidence="1" id="KW-0812">Transmembrane</keyword>
<dbReference type="InterPro" id="IPR043765">
    <property type="entry name" value="DUF5711"/>
</dbReference>
<gene>
    <name evidence="2" type="ORF">LG34_14265</name>
</gene>
<reference evidence="2 3" key="1">
    <citation type="submission" date="2014-09" db="EMBL/GenBank/DDBJ databases">
        <title>Butyrate-producing bacteria isolated from human gut.</title>
        <authorList>
            <person name="Zhang Q."/>
            <person name="Zhao L."/>
        </authorList>
    </citation>
    <scope>NUCLEOTIDE SEQUENCE [LARGE SCALE GENOMIC DNA]</scope>
    <source>
        <strain evidence="2 3">21</strain>
    </source>
</reference>
<keyword evidence="1" id="KW-1133">Transmembrane helix</keyword>
<dbReference type="EMBL" id="JRFU01000160">
    <property type="protein sequence ID" value="PWE85696.1"/>
    <property type="molecule type" value="Genomic_DNA"/>
</dbReference>
<evidence type="ECO:0000313" key="2">
    <source>
        <dbReference type="EMBL" id="PWE85696.1"/>
    </source>
</evidence>
<dbReference type="SUPFAM" id="SSF75011">
    <property type="entry name" value="3-carboxy-cis,cis-mucoante lactonizing enzyme"/>
    <property type="match status" value="1"/>
</dbReference>
<dbReference type="Proteomes" id="UP000245288">
    <property type="component" value="Unassembled WGS sequence"/>
</dbReference>
<dbReference type="OrthoDB" id="1779345at2"/>
<evidence type="ECO:0000313" key="3">
    <source>
        <dbReference type="Proteomes" id="UP000245288"/>
    </source>
</evidence>
<dbReference type="Pfam" id="PF18975">
    <property type="entry name" value="DUF5711"/>
    <property type="match status" value="1"/>
</dbReference>
<sequence length="407" mass="45549">MKDTGKSNLQMVRDNWEEIERKVREHHRKQLKIAALIVGICVALGITYYVYVQHKSYTDYKIVDTVERSDSAATHFVQYNGHLLKYSNDGAVYTTVNNDVIWNQSFEMQEPTVSICQKYVAFADSDGKEIYVMDDSGTQGKFKVTMPVIKMDVSAHGTVAVLMEDDGTSYLALYSKSGEQLAEGAIHVENGGTPLAIALSADGQKLAVSSMDIHDGSVKSTVSFYNFGAVGENKVDHIVASYSYADTVIPELTYIGSDHVLAFSDKGVYTFTGSTEPKEGPKKETDEEIKGVFYDESYFALIFAAGKDEAKRRVEVYNMKCSQQVTFETDFSFEEAQFLDNHEICLTSENACALYTLGGREKFYYEFENRLCAVTHVSGCRRYAFVMEGKTEQARLKLFDGKKTGDK</sequence>
<feature type="transmembrane region" description="Helical" evidence="1">
    <location>
        <begin position="31"/>
        <end position="51"/>
    </location>
</feature>
<comment type="caution">
    <text evidence="2">The sequence shown here is derived from an EMBL/GenBank/DDBJ whole genome shotgun (WGS) entry which is preliminary data.</text>
</comment>
<accession>A0A2V1JNL9</accession>
<name>A0A2V1JNL9_EUBRA</name>
<keyword evidence="1" id="KW-0472">Membrane</keyword>
<keyword evidence="3" id="KW-1185">Reference proteome</keyword>
<evidence type="ECO:0008006" key="4">
    <source>
        <dbReference type="Google" id="ProtNLM"/>
    </source>
</evidence>
<proteinExistence type="predicted"/>